<evidence type="ECO:0000313" key="1">
    <source>
        <dbReference type="EMBL" id="KAK9234178.1"/>
    </source>
</evidence>
<accession>A0ACC3SRF4</accession>
<dbReference type="Proteomes" id="UP001433508">
    <property type="component" value="Unassembled WGS sequence"/>
</dbReference>
<gene>
    <name evidence="1" type="ORF">V1525DRAFT_350664</name>
</gene>
<comment type="caution">
    <text evidence="1">The sequence shown here is derived from an EMBL/GenBank/DDBJ whole genome shotgun (WGS) entry which is preliminary data.</text>
</comment>
<protein>
    <submittedName>
        <fullName evidence="1">Uncharacterized protein</fullName>
    </submittedName>
</protein>
<proteinExistence type="predicted"/>
<organism evidence="1 2">
    <name type="scientific">Lipomyces kononenkoae</name>
    <name type="common">Yeast</name>
    <dbReference type="NCBI Taxonomy" id="34357"/>
    <lineage>
        <taxon>Eukaryota</taxon>
        <taxon>Fungi</taxon>
        <taxon>Dikarya</taxon>
        <taxon>Ascomycota</taxon>
        <taxon>Saccharomycotina</taxon>
        <taxon>Lipomycetes</taxon>
        <taxon>Lipomycetales</taxon>
        <taxon>Lipomycetaceae</taxon>
        <taxon>Lipomyces</taxon>
    </lineage>
</organism>
<name>A0ACC3SRF4_LIPKO</name>
<reference evidence="2" key="1">
    <citation type="journal article" date="2024" name="Front. Bioeng. Biotechnol.">
        <title>Genome-scale model development and genomic sequencing of the oleaginous clade Lipomyces.</title>
        <authorList>
            <person name="Czajka J.J."/>
            <person name="Han Y."/>
            <person name="Kim J."/>
            <person name="Mondo S.J."/>
            <person name="Hofstad B.A."/>
            <person name="Robles A."/>
            <person name="Haridas S."/>
            <person name="Riley R."/>
            <person name="LaButti K."/>
            <person name="Pangilinan J."/>
            <person name="Andreopoulos W."/>
            <person name="Lipzen A."/>
            <person name="Yan J."/>
            <person name="Wang M."/>
            <person name="Ng V."/>
            <person name="Grigoriev I.V."/>
            <person name="Spatafora J.W."/>
            <person name="Magnuson J.K."/>
            <person name="Baker S.E."/>
            <person name="Pomraning K.R."/>
        </authorList>
    </citation>
    <scope>NUCLEOTIDE SEQUENCE [LARGE SCALE GENOMIC DNA]</scope>
    <source>
        <strain evidence="2">CBS 7786</strain>
    </source>
</reference>
<sequence length="384" mass="41383">MKAHYEGFNFAPNAVVVRSPGNGQYGSKRSSGPNALSGVPSNGLPAISFSAEQTDSFNISQFYVTIFNISDPTVAPTQSASLQLSLFATNNGLNAVTVAIPTAEEMYKINATAAGGESFANTYAVSFQASFSDSSAAGIIIDGIEFERSHYPALSDICRDGVRTLTFDDINTSCGNGNISAPAIYDDFRLHYPESAYEEPSPWNIVATSLFPDNSSEALVAHGSRNLLYGTTGMDGPFALLGILSFGRFTDSLLIEEQQSLKSNGDFDFDLISMNLGMGTIDTVPNAFEFEVTLDGYDKCGNHVAQMIRRFVPYPGTGGTVTHFSPGMFAAQNFVGLRKVQISCVSPTLPPEGEPVIFSLPFWIDSVEYRRLDLEDSCPDSDNQ</sequence>
<keyword evidence="2" id="KW-1185">Reference proteome</keyword>
<evidence type="ECO:0000313" key="2">
    <source>
        <dbReference type="Proteomes" id="UP001433508"/>
    </source>
</evidence>
<dbReference type="EMBL" id="MU971505">
    <property type="protein sequence ID" value="KAK9234178.1"/>
    <property type="molecule type" value="Genomic_DNA"/>
</dbReference>